<dbReference type="PANTHER" id="PTHR45138:SF9">
    <property type="entry name" value="DIGUANYLATE CYCLASE DGCM-RELATED"/>
    <property type="match status" value="1"/>
</dbReference>
<feature type="compositionally biased region" description="Polar residues" evidence="3">
    <location>
        <begin position="625"/>
        <end position="636"/>
    </location>
</feature>
<dbReference type="InterPro" id="IPR003018">
    <property type="entry name" value="GAF"/>
</dbReference>
<dbReference type="SUPFAM" id="SSF158472">
    <property type="entry name" value="HAMP domain-like"/>
    <property type="match status" value="1"/>
</dbReference>
<dbReference type="Gene3D" id="3.30.70.270">
    <property type="match status" value="1"/>
</dbReference>
<name>A0A084SYW0_9BACT</name>
<dbReference type="InterPro" id="IPR050469">
    <property type="entry name" value="Diguanylate_Cyclase"/>
</dbReference>
<sequence>MALALETVGRKLLWSVALPGLLAGLLGLGYFWREARNAARDATHDEAMVLAEFVATTFRLPTPEGLPPHFPVTELMRSDTRLLRSTAELNILSPDGHIRWSVSPREVGTRHPDAERLTAPGPQWARSDAHETEVLRSLGEKTCEGCHPDAQGTRVGMVHLRVSEPVVHRELTHALGAAFVAVLVLGAMLIVATGTSLHFFLTRPLRRLTAAMRRAEEGDFLVRAEVRGSDELSRLGSAFNAMLARLTSMKAEEIDTHRDLQVTKWKLSLKEELEERIAELALLFDVARSVNSTIELSELLSRVTRLVPERLHIPDFSIMLVNAEGLLEVKSTFPEHPELEGMTVQPGEGASGRAAELQRVVYVPDIKDPSSAFARSVLMPGHDTGAVLCIPMVHMDSVLGVLNFRRPEIASFAPEELELLTAVADQAATAVKNAMLHAEAVKLTMTDPLTGVPNRRHLFARLELEVARAQRFGTPMSILMVDIDHFKKLNDAAGHRAGDETLRKVCDVLRARLRKVDTLARYGGEEFMLVLSNVSKDDAFDVAEKLRRSIMEAPQLAAPTQPGGHITVSIGVATMPTDSTSQDTLVDCADAALYASKRAGRNSVTAYTSGMELHPGRERGLSRPNDPSSPTSIAKA</sequence>
<evidence type="ECO:0000313" key="8">
    <source>
        <dbReference type="Proteomes" id="UP000028547"/>
    </source>
</evidence>
<dbReference type="Proteomes" id="UP000028547">
    <property type="component" value="Unassembled WGS sequence"/>
</dbReference>
<dbReference type="EC" id="2.7.7.65" evidence="1"/>
<dbReference type="SUPFAM" id="SSF55781">
    <property type="entry name" value="GAF domain-like"/>
    <property type="match status" value="1"/>
</dbReference>
<dbReference type="InterPro" id="IPR043128">
    <property type="entry name" value="Rev_trsase/Diguanyl_cyclase"/>
</dbReference>
<feature type="transmembrane region" description="Helical" evidence="4">
    <location>
        <begin position="12"/>
        <end position="32"/>
    </location>
</feature>
<gene>
    <name evidence="7" type="ORF">Q664_07720</name>
</gene>
<dbReference type="SMART" id="SM00267">
    <property type="entry name" value="GGDEF"/>
    <property type="match status" value="1"/>
</dbReference>
<dbReference type="GO" id="GO:0005886">
    <property type="term" value="C:plasma membrane"/>
    <property type="evidence" value="ECO:0007669"/>
    <property type="project" value="TreeGrafter"/>
</dbReference>
<dbReference type="RefSeq" id="WP_043391554.1">
    <property type="nucleotide sequence ID" value="NZ_JPMI01000045.1"/>
</dbReference>
<dbReference type="SUPFAM" id="SSF55073">
    <property type="entry name" value="Nucleotide cyclase"/>
    <property type="match status" value="1"/>
</dbReference>
<accession>A0A084SYW0</accession>
<dbReference type="Pfam" id="PF01590">
    <property type="entry name" value="GAF"/>
    <property type="match status" value="1"/>
</dbReference>
<protein>
    <recommendedName>
        <fullName evidence="1">diguanylate cyclase</fullName>
        <ecNumber evidence="1">2.7.7.65</ecNumber>
    </recommendedName>
</protein>
<evidence type="ECO:0000259" key="5">
    <source>
        <dbReference type="PROSITE" id="PS50885"/>
    </source>
</evidence>
<dbReference type="PROSITE" id="PS50887">
    <property type="entry name" value="GGDEF"/>
    <property type="match status" value="1"/>
</dbReference>
<dbReference type="Gene3D" id="3.30.450.40">
    <property type="match status" value="1"/>
</dbReference>
<dbReference type="Pfam" id="PF00672">
    <property type="entry name" value="HAMP"/>
    <property type="match status" value="1"/>
</dbReference>
<dbReference type="SMART" id="SM00065">
    <property type="entry name" value="GAF"/>
    <property type="match status" value="1"/>
</dbReference>
<dbReference type="Gene3D" id="6.10.340.10">
    <property type="match status" value="1"/>
</dbReference>
<dbReference type="InterPro" id="IPR029016">
    <property type="entry name" value="GAF-like_dom_sf"/>
</dbReference>
<dbReference type="GO" id="GO:1902201">
    <property type="term" value="P:negative regulation of bacterial-type flagellum-dependent cell motility"/>
    <property type="evidence" value="ECO:0007669"/>
    <property type="project" value="TreeGrafter"/>
</dbReference>
<dbReference type="InterPro" id="IPR029787">
    <property type="entry name" value="Nucleotide_cyclase"/>
</dbReference>
<dbReference type="SMART" id="SM00304">
    <property type="entry name" value="HAMP"/>
    <property type="match status" value="1"/>
</dbReference>
<organism evidence="7 8">
    <name type="scientific">Archangium violaceum Cb vi76</name>
    <dbReference type="NCBI Taxonomy" id="1406225"/>
    <lineage>
        <taxon>Bacteria</taxon>
        <taxon>Pseudomonadati</taxon>
        <taxon>Myxococcota</taxon>
        <taxon>Myxococcia</taxon>
        <taxon>Myxococcales</taxon>
        <taxon>Cystobacterineae</taxon>
        <taxon>Archangiaceae</taxon>
        <taxon>Archangium</taxon>
    </lineage>
</organism>
<feature type="region of interest" description="Disordered" evidence="3">
    <location>
        <begin position="606"/>
        <end position="636"/>
    </location>
</feature>
<dbReference type="EMBL" id="JPMI01000045">
    <property type="protein sequence ID" value="KFA93645.1"/>
    <property type="molecule type" value="Genomic_DNA"/>
</dbReference>
<dbReference type="InterPro" id="IPR000160">
    <property type="entry name" value="GGDEF_dom"/>
</dbReference>
<evidence type="ECO:0000256" key="3">
    <source>
        <dbReference type="SAM" id="MobiDB-lite"/>
    </source>
</evidence>
<reference evidence="7 8" key="1">
    <citation type="submission" date="2014-07" db="EMBL/GenBank/DDBJ databases">
        <title>Draft Genome Sequence of Gephyronic Acid Producer, Cystobacter violaceus Strain Cb vi76.</title>
        <authorList>
            <person name="Stevens D.C."/>
            <person name="Young J."/>
            <person name="Carmichael R."/>
            <person name="Tan J."/>
            <person name="Taylor R.E."/>
        </authorList>
    </citation>
    <scope>NUCLEOTIDE SEQUENCE [LARGE SCALE GENOMIC DNA]</scope>
    <source>
        <strain evidence="7 8">Cb vi76</strain>
    </source>
</reference>
<comment type="catalytic activity">
    <reaction evidence="2">
        <text>2 GTP = 3',3'-c-di-GMP + 2 diphosphate</text>
        <dbReference type="Rhea" id="RHEA:24898"/>
        <dbReference type="ChEBI" id="CHEBI:33019"/>
        <dbReference type="ChEBI" id="CHEBI:37565"/>
        <dbReference type="ChEBI" id="CHEBI:58805"/>
        <dbReference type="EC" id="2.7.7.65"/>
    </reaction>
</comment>
<dbReference type="PANTHER" id="PTHR45138">
    <property type="entry name" value="REGULATORY COMPONENTS OF SENSORY TRANSDUCTION SYSTEM"/>
    <property type="match status" value="1"/>
</dbReference>
<comment type="caution">
    <text evidence="7">The sequence shown here is derived from an EMBL/GenBank/DDBJ whole genome shotgun (WGS) entry which is preliminary data.</text>
</comment>
<dbReference type="AlphaFoldDB" id="A0A084SYW0"/>
<feature type="domain" description="HAMP" evidence="5">
    <location>
        <begin position="199"/>
        <end position="251"/>
    </location>
</feature>
<dbReference type="GO" id="GO:0007165">
    <property type="term" value="P:signal transduction"/>
    <property type="evidence" value="ECO:0007669"/>
    <property type="project" value="InterPro"/>
</dbReference>
<proteinExistence type="predicted"/>
<evidence type="ECO:0000256" key="1">
    <source>
        <dbReference type="ARBA" id="ARBA00012528"/>
    </source>
</evidence>
<keyword evidence="4" id="KW-0472">Membrane</keyword>
<dbReference type="FunFam" id="3.30.70.270:FF:000001">
    <property type="entry name" value="Diguanylate cyclase domain protein"/>
    <property type="match status" value="1"/>
</dbReference>
<dbReference type="CDD" id="cd06225">
    <property type="entry name" value="HAMP"/>
    <property type="match status" value="1"/>
</dbReference>
<dbReference type="NCBIfam" id="TIGR00254">
    <property type="entry name" value="GGDEF"/>
    <property type="match status" value="1"/>
</dbReference>
<dbReference type="GO" id="GO:0043709">
    <property type="term" value="P:cell adhesion involved in single-species biofilm formation"/>
    <property type="evidence" value="ECO:0007669"/>
    <property type="project" value="TreeGrafter"/>
</dbReference>
<evidence type="ECO:0000313" key="7">
    <source>
        <dbReference type="EMBL" id="KFA93645.1"/>
    </source>
</evidence>
<keyword evidence="4" id="KW-1133">Transmembrane helix</keyword>
<feature type="domain" description="GGDEF" evidence="6">
    <location>
        <begin position="474"/>
        <end position="609"/>
    </location>
</feature>
<dbReference type="PROSITE" id="PS50885">
    <property type="entry name" value="HAMP"/>
    <property type="match status" value="1"/>
</dbReference>
<evidence type="ECO:0000256" key="2">
    <source>
        <dbReference type="ARBA" id="ARBA00034247"/>
    </source>
</evidence>
<dbReference type="Pfam" id="PF00990">
    <property type="entry name" value="GGDEF"/>
    <property type="match status" value="1"/>
</dbReference>
<evidence type="ECO:0000256" key="4">
    <source>
        <dbReference type="SAM" id="Phobius"/>
    </source>
</evidence>
<keyword evidence="4" id="KW-0812">Transmembrane</keyword>
<feature type="transmembrane region" description="Helical" evidence="4">
    <location>
        <begin position="178"/>
        <end position="201"/>
    </location>
</feature>
<dbReference type="InterPro" id="IPR003660">
    <property type="entry name" value="HAMP_dom"/>
</dbReference>
<evidence type="ECO:0000259" key="6">
    <source>
        <dbReference type="PROSITE" id="PS50887"/>
    </source>
</evidence>
<dbReference type="GO" id="GO:0052621">
    <property type="term" value="F:diguanylate cyclase activity"/>
    <property type="evidence" value="ECO:0007669"/>
    <property type="project" value="UniProtKB-EC"/>
</dbReference>
<dbReference type="CDD" id="cd01949">
    <property type="entry name" value="GGDEF"/>
    <property type="match status" value="1"/>
</dbReference>